<dbReference type="Proteomes" id="UP001519460">
    <property type="component" value="Unassembled WGS sequence"/>
</dbReference>
<evidence type="ECO:0000313" key="1">
    <source>
        <dbReference type="EMBL" id="KAK7499061.1"/>
    </source>
</evidence>
<sequence>MTSADEVMTGKSVQHDCDGQCYDVVTAALQCAQHTGYGKYVNSDEDCRGRISFTLSENKCKPAQAIEQSVDVWRGSSTREQTAQCIHPVLTACMEGL</sequence>
<proteinExistence type="predicted"/>
<gene>
    <name evidence="1" type="ORF">BaRGS_00009608</name>
</gene>
<protein>
    <submittedName>
        <fullName evidence="1">Uncharacterized protein</fullName>
    </submittedName>
</protein>
<accession>A0ABD0LHT2</accession>
<dbReference type="AlphaFoldDB" id="A0ABD0LHT2"/>
<comment type="caution">
    <text evidence="1">The sequence shown here is derived from an EMBL/GenBank/DDBJ whole genome shotgun (WGS) entry which is preliminary data.</text>
</comment>
<dbReference type="EMBL" id="JACVVK020000046">
    <property type="protein sequence ID" value="KAK7499061.1"/>
    <property type="molecule type" value="Genomic_DNA"/>
</dbReference>
<keyword evidence="2" id="KW-1185">Reference proteome</keyword>
<reference evidence="1 2" key="1">
    <citation type="journal article" date="2023" name="Sci. Data">
        <title>Genome assembly of the Korean intertidal mud-creeper Batillaria attramentaria.</title>
        <authorList>
            <person name="Patra A.K."/>
            <person name="Ho P.T."/>
            <person name="Jun S."/>
            <person name="Lee S.J."/>
            <person name="Kim Y."/>
            <person name="Won Y.J."/>
        </authorList>
    </citation>
    <scope>NUCLEOTIDE SEQUENCE [LARGE SCALE GENOMIC DNA]</scope>
    <source>
        <strain evidence="1">Wonlab-2016</strain>
    </source>
</reference>
<evidence type="ECO:0000313" key="2">
    <source>
        <dbReference type="Proteomes" id="UP001519460"/>
    </source>
</evidence>
<organism evidence="1 2">
    <name type="scientific">Batillaria attramentaria</name>
    <dbReference type="NCBI Taxonomy" id="370345"/>
    <lineage>
        <taxon>Eukaryota</taxon>
        <taxon>Metazoa</taxon>
        <taxon>Spiralia</taxon>
        <taxon>Lophotrochozoa</taxon>
        <taxon>Mollusca</taxon>
        <taxon>Gastropoda</taxon>
        <taxon>Caenogastropoda</taxon>
        <taxon>Sorbeoconcha</taxon>
        <taxon>Cerithioidea</taxon>
        <taxon>Batillariidae</taxon>
        <taxon>Batillaria</taxon>
    </lineage>
</organism>
<name>A0ABD0LHT2_9CAEN</name>